<protein>
    <submittedName>
        <fullName evidence="2">Site-specific recombinase, DNA invertase Pin</fullName>
    </submittedName>
</protein>
<dbReference type="InterPro" id="IPR006119">
    <property type="entry name" value="Resolv_N"/>
</dbReference>
<dbReference type="STRING" id="478801.Ksed_07990"/>
<dbReference type="RefSeq" id="WP_012802268.1">
    <property type="nucleotide sequence ID" value="NC_013169.1"/>
</dbReference>
<dbReference type="KEGG" id="kse:Ksed_07990"/>
<evidence type="ECO:0000313" key="3">
    <source>
        <dbReference type="Proteomes" id="UP000006666"/>
    </source>
</evidence>
<dbReference type="Gene3D" id="3.40.50.1390">
    <property type="entry name" value="Resolvase, N-terminal catalytic domain"/>
    <property type="match status" value="1"/>
</dbReference>
<dbReference type="PROSITE" id="PS51737">
    <property type="entry name" value="RECOMBINASE_DNA_BIND"/>
    <property type="match status" value="1"/>
</dbReference>
<name>C7NF29_KYTSD</name>
<dbReference type="Pfam" id="PF13408">
    <property type="entry name" value="Zn_ribbon_recom"/>
    <property type="match status" value="1"/>
</dbReference>
<dbReference type="InterPro" id="IPR025827">
    <property type="entry name" value="Zn_ribbon_recom_dom"/>
</dbReference>
<feature type="domain" description="Recombinase" evidence="1">
    <location>
        <begin position="189"/>
        <end position="305"/>
    </location>
</feature>
<dbReference type="InterPro" id="IPR011109">
    <property type="entry name" value="DNA_bind_recombinase_dom"/>
</dbReference>
<reference evidence="2 3" key="1">
    <citation type="journal article" date="2009" name="Stand. Genomic Sci.">
        <title>Complete genome sequence of Kytococcus sedentarius type strain (541).</title>
        <authorList>
            <person name="Sims D."/>
            <person name="Brettin T."/>
            <person name="Detter J.C."/>
            <person name="Han C."/>
            <person name="Lapidus A."/>
            <person name="Copeland A."/>
            <person name="Glavina Del Rio T."/>
            <person name="Nolan M."/>
            <person name="Chen F."/>
            <person name="Lucas S."/>
            <person name="Tice H."/>
            <person name="Cheng J.F."/>
            <person name="Bruce D."/>
            <person name="Goodwin L."/>
            <person name="Pitluck S."/>
            <person name="Ovchinnikova G."/>
            <person name="Pati A."/>
            <person name="Ivanova N."/>
            <person name="Mavrommatis K."/>
            <person name="Chen A."/>
            <person name="Palaniappan K."/>
            <person name="D'haeseleer P."/>
            <person name="Chain P."/>
            <person name="Bristow J."/>
            <person name="Eisen J.A."/>
            <person name="Markowitz V."/>
            <person name="Hugenholtz P."/>
            <person name="Schneider S."/>
            <person name="Goker M."/>
            <person name="Pukall R."/>
            <person name="Kyrpides N.C."/>
            <person name="Klenk H.P."/>
        </authorList>
    </citation>
    <scope>NUCLEOTIDE SEQUENCE [LARGE SCALE GENOMIC DNA]</scope>
    <source>
        <strain evidence="3">ATCC 14392 / DSM 20547 / JCM 11482 / CCUG 33030 / NBRC 15357 / NCTC 11040 / CCM 314 / 541</strain>
    </source>
</reference>
<dbReference type="SMART" id="SM00857">
    <property type="entry name" value="Resolvase"/>
    <property type="match status" value="1"/>
</dbReference>
<dbReference type="CDD" id="cd00338">
    <property type="entry name" value="Ser_Recombinase"/>
    <property type="match status" value="1"/>
</dbReference>
<keyword evidence="3" id="KW-1185">Reference proteome</keyword>
<dbReference type="GO" id="GO:0000150">
    <property type="term" value="F:DNA strand exchange activity"/>
    <property type="evidence" value="ECO:0007669"/>
    <property type="project" value="InterPro"/>
</dbReference>
<dbReference type="InterPro" id="IPR038109">
    <property type="entry name" value="DNA_bind_recomb_sf"/>
</dbReference>
<dbReference type="Pfam" id="PF07508">
    <property type="entry name" value="Recombinase"/>
    <property type="match status" value="1"/>
</dbReference>
<sequence>MSIATPTRTTTSPSAAVQRLRVVLYVRISDDPEGTEKGVERQEADCRDYAESLGFEVVEVFREDDTLAFKQRTITLPTGEKVRRVVRPRFRAMLSFLTQGRAEAMIAYDLDRAVRDPRDLEDLIDAKVLYGFRVLSTTGSLRLDNDSDIAMARVLVEMANKSSADTARRVARASKQQAIDGKWHGGRAPYGYRMGDSTLYVVPEQAALVREAADRLLAGESVYAIIQRWHRRGESSALGKRWTESALVRIMRNPALKGARTYLPMLPDGSRSTVPETVTDGNWTPILDVTTWQRVNDVLAARTAKSQGGPGAIKRVYPFTGLIRCAECGTAMYRQGDFYTCGNKQFNTCHRSVKMTEVTALVEDAVLSVFSRLALTPETLPARDGSETERAHDELSVLIDSDRTVLNRLDDDHYDGLIDRATWARQRSRLTERISTRQREYQQHLARKPVLDVDIDLGTVASEWAERTAQWKYDAASIVLEAVLIHGHPKGVSPIVSRRRDEPDETYQARLREHRQSLLARRVEFVWCA</sequence>
<dbReference type="GO" id="GO:0003677">
    <property type="term" value="F:DNA binding"/>
    <property type="evidence" value="ECO:0007669"/>
    <property type="project" value="InterPro"/>
</dbReference>
<dbReference type="SUPFAM" id="SSF53041">
    <property type="entry name" value="Resolvase-like"/>
    <property type="match status" value="1"/>
</dbReference>
<dbReference type="InterPro" id="IPR036162">
    <property type="entry name" value="Resolvase-like_N_sf"/>
</dbReference>
<gene>
    <name evidence="2" type="ordered locus">Ksed_07990</name>
</gene>
<accession>C7NF29</accession>
<dbReference type="Pfam" id="PF00239">
    <property type="entry name" value="Resolvase"/>
    <property type="match status" value="1"/>
</dbReference>
<dbReference type="HOGENOM" id="CLU_010686_18_3_11"/>
<dbReference type="AlphaFoldDB" id="C7NF29"/>
<dbReference type="Gene3D" id="3.90.1750.20">
    <property type="entry name" value="Putative Large Serine Recombinase, Chain B, Domain 2"/>
    <property type="match status" value="1"/>
</dbReference>
<dbReference type="Proteomes" id="UP000006666">
    <property type="component" value="Chromosome"/>
</dbReference>
<dbReference type="EMBL" id="CP001686">
    <property type="protein sequence ID" value="ACV05853.1"/>
    <property type="molecule type" value="Genomic_DNA"/>
</dbReference>
<dbReference type="InterPro" id="IPR050639">
    <property type="entry name" value="SSR_resolvase"/>
</dbReference>
<proteinExistence type="predicted"/>
<dbReference type="eggNOG" id="COG1961">
    <property type="taxonomic scope" value="Bacteria"/>
</dbReference>
<dbReference type="PANTHER" id="PTHR30461">
    <property type="entry name" value="DNA-INVERTASE FROM LAMBDOID PROPHAGE"/>
    <property type="match status" value="1"/>
</dbReference>
<evidence type="ECO:0000259" key="1">
    <source>
        <dbReference type="PROSITE" id="PS51737"/>
    </source>
</evidence>
<evidence type="ECO:0000313" key="2">
    <source>
        <dbReference type="EMBL" id="ACV05853.1"/>
    </source>
</evidence>
<dbReference type="PANTHER" id="PTHR30461:SF23">
    <property type="entry name" value="DNA RECOMBINASE-RELATED"/>
    <property type="match status" value="1"/>
</dbReference>
<organism evidence="2 3">
    <name type="scientific">Kytococcus sedentarius (strain ATCC 14392 / DSM 20547 / JCM 11482 / CCUG 33030 / NBRC 15357 / NCTC 11040 / CCM 314 / 541)</name>
    <name type="common">Micrococcus sedentarius</name>
    <dbReference type="NCBI Taxonomy" id="478801"/>
    <lineage>
        <taxon>Bacteria</taxon>
        <taxon>Bacillati</taxon>
        <taxon>Actinomycetota</taxon>
        <taxon>Actinomycetes</taxon>
        <taxon>Micrococcales</taxon>
        <taxon>Kytococcaceae</taxon>
        <taxon>Kytococcus</taxon>
    </lineage>
</organism>